<name>A0A9J5W7K1_SOLCO</name>
<dbReference type="EMBL" id="JACXVP010000012">
    <property type="protein sequence ID" value="KAG5571589.1"/>
    <property type="molecule type" value="Genomic_DNA"/>
</dbReference>
<comment type="caution">
    <text evidence="1">The sequence shown here is derived from an EMBL/GenBank/DDBJ whole genome shotgun (WGS) entry which is preliminary data.</text>
</comment>
<sequence>MKVWSKTVESKEFMLRWTKMEYLESKFNNIVHEVGSVIKGNGDIDNDVTNHSGVTCTKKEACLCSHIL</sequence>
<gene>
    <name evidence="1" type="ORF">H5410_061355</name>
</gene>
<dbReference type="Proteomes" id="UP000824120">
    <property type="component" value="Chromosome 12"/>
</dbReference>
<accession>A0A9J5W7K1</accession>
<reference evidence="1 2" key="1">
    <citation type="submission" date="2020-09" db="EMBL/GenBank/DDBJ databases">
        <title>De no assembly of potato wild relative species, Solanum commersonii.</title>
        <authorList>
            <person name="Cho K."/>
        </authorList>
    </citation>
    <scope>NUCLEOTIDE SEQUENCE [LARGE SCALE GENOMIC DNA]</scope>
    <source>
        <strain evidence="1">LZ3.2</strain>
        <tissue evidence="1">Leaf</tissue>
    </source>
</reference>
<keyword evidence="2" id="KW-1185">Reference proteome</keyword>
<evidence type="ECO:0000313" key="1">
    <source>
        <dbReference type="EMBL" id="KAG5571589.1"/>
    </source>
</evidence>
<proteinExistence type="predicted"/>
<evidence type="ECO:0000313" key="2">
    <source>
        <dbReference type="Proteomes" id="UP000824120"/>
    </source>
</evidence>
<protein>
    <submittedName>
        <fullName evidence="1">Uncharacterized protein</fullName>
    </submittedName>
</protein>
<dbReference type="AlphaFoldDB" id="A0A9J5W7K1"/>
<organism evidence="1 2">
    <name type="scientific">Solanum commersonii</name>
    <name type="common">Commerson's wild potato</name>
    <name type="synonym">Commerson's nightshade</name>
    <dbReference type="NCBI Taxonomy" id="4109"/>
    <lineage>
        <taxon>Eukaryota</taxon>
        <taxon>Viridiplantae</taxon>
        <taxon>Streptophyta</taxon>
        <taxon>Embryophyta</taxon>
        <taxon>Tracheophyta</taxon>
        <taxon>Spermatophyta</taxon>
        <taxon>Magnoliopsida</taxon>
        <taxon>eudicotyledons</taxon>
        <taxon>Gunneridae</taxon>
        <taxon>Pentapetalae</taxon>
        <taxon>asterids</taxon>
        <taxon>lamiids</taxon>
        <taxon>Solanales</taxon>
        <taxon>Solanaceae</taxon>
        <taxon>Solanoideae</taxon>
        <taxon>Solaneae</taxon>
        <taxon>Solanum</taxon>
    </lineage>
</organism>